<dbReference type="AlphaFoldDB" id="A0A919ASX8"/>
<comment type="caution">
    <text evidence="1">The sequence shown here is derived from an EMBL/GenBank/DDBJ whole genome shotgun (WGS) entry which is preliminary data.</text>
</comment>
<reference evidence="1" key="2">
    <citation type="submission" date="2020-09" db="EMBL/GenBank/DDBJ databases">
        <authorList>
            <person name="Sun Q."/>
            <person name="Kim S."/>
        </authorList>
    </citation>
    <scope>NUCLEOTIDE SEQUENCE</scope>
    <source>
        <strain evidence="1">KCTC 42590</strain>
    </source>
</reference>
<protein>
    <submittedName>
        <fullName evidence="1">Uncharacterized protein</fullName>
    </submittedName>
</protein>
<evidence type="ECO:0000313" key="1">
    <source>
        <dbReference type="EMBL" id="GHF23677.1"/>
    </source>
</evidence>
<keyword evidence="2" id="KW-1185">Reference proteome</keyword>
<organism evidence="1 2">
    <name type="scientific">Kordiimonas sediminis</name>
    <dbReference type="NCBI Taxonomy" id="1735581"/>
    <lineage>
        <taxon>Bacteria</taxon>
        <taxon>Pseudomonadati</taxon>
        <taxon>Pseudomonadota</taxon>
        <taxon>Alphaproteobacteria</taxon>
        <taxon>Kordiimonadales</taxon>
        <taxon>Kordiimonadaceae</taxon>
        <taxon>Kordiimonas</taxon>
    </lineage>
</organism>
<dbReference type="Proteomes" id="UP000630923">
    <property type="component" value="Unassembled WGS sequence"/>
</dbReference>
<accession>A0A919ASX8</accession>
<dbReference type="EMBL" id="BNCI01000002">
    <property type="protein sequence ID" value="GHF23677.1"/>
    <property type="molecule type" value="Genomic_DNA"/>
</dbReference>
<sequence length="246" mass="28167">MILLAGDSHTTVLKRAHDELHPSDPLVSNIKIGPLGPGYKLSRRFFKPHKNRITFNLPMARNTFLKTTGKQALWFDQNILYGFSLRMHSFKISQNPTWLRHAPYELAAEKGKAPISKAAMLEIIKEDIGSTFEFYELLLKNNVPFFTIEGPPLNENIQVLKRGADKEIILAVDKAHRHYMQSWLCDKGIDIVKAPPAAFTEEGFLKPEYYADREGDVRHANTPYGRLMLQNVLDYLQSHHKSRLQA</sequence>
<proteinExistence type="predicted"/>
<evidence type="ECO:0000313" key="2">
    <source>
        <dbReference type="Proteomes" id="UP000630923"/>
    </source>
</evidence>
<gene>
    <name evidence="1" type="ORF">GCM10017044_17810</name>
</gene>
<name>A0A919ASX8_9PROT</name>
<dbReference type="RefSeq" id="WP_191252110.1">
    <property type="nucleotide sequence ID" value="NZ_BNCI01000002.1"/>
</dbReference>
<reference evidence="1" key="1">
    <citation type="journal article" date="2014" name="Int. J. Syst. Evol. Microbiol.">
        <title>Complete genome sequence of Corynebacterium casei LMG S-19264T (=DSM 44701T), isolated from a smear-ripened cheese.</title>
        <authorList>
            <consortium name="US DOE Joint Genome Institute (JGI-PGF)"/>
            <person name="Walter F."/>
            <person name="Albersmeier A."/>
            <person name="Kalinowski J."/>
            <person name="Ruckert C."/>
        </authorList>
    </citation>
    <scope>NUCLEOTIDE SEQUENCE</scope>
    <source>
        <strain evidence="1">KCTC 42590</strain>
    </source>
</reference>